<dbReference type="EMBL" id="HACA01001379">
    <property type="protein sequence ID" value="CDW18740.1"/>
    <property type="molecule type" value="Transcribed_RNA"/>
</dbReference>
<evidence type="ECO:0000313" key="1">
    <source>
        <dbReference type="EMBL" id="CDW18740.1"/>
    </source>
</evidence>
<name>A0A0K2SYW3_LEPSM</name>
<dbReference type="AlphaFoldDB" id="A0A0K2SYW3"/>
<reference evidence="1" key="1">
    <citation type="submission" date="2014-05" db="EMBL/GenBank/DDBJ databases">
        <authorList>
            <person name="Chronopoulou M."/>
        </authorList>
    </citation>
    <scope>NUCLEOTIDE SEQUENCE</scope>
    <source>
        <tissue evidence="1">Whole organism</tissue>
    </source>
</reference>
<sequence>MNTRVLKNVMIDLFREYKGDTIPHHSHPVCSPNKVEAFFHSHIFYT</sequence>
<protein>
    <submittedName>
        <fullName evidence="1">Uncharacterized protein</fullName>
    </submittedName>
</protein>
<organism evidence="1">
    <name type="scientific">Lepeophtheirus salmonis</name>
    <name type="common">Salmon louse</name>
    <name type="synonym">Caligus salmonis</name>
    <dbReference type="NCBI Taxonomy" id="72036"/>
    <lineage>
        <taxon>Eukaryota</taxon>
        <taxon>Metazoa</taxon>
        <taxon>Ecdysozoa</taxon>
        <taxon>Arthropoda</taxon>
        <taxon>Crustacea</taxon>
        <taxon>Multicrustacea</taxon>
        <taxon>Hexanauplia</taxon>
        <taxon>Copepoda</taxon>
        <taxon>Siphonostomatoida</taxon>
        <taxon>Caligidae</taxon>
        <taxon>Lepeophtheirus</taxon>
    </lineage>
</organism>
<accession>A0A0K2SYW3</accession>
<proteinExistence type="predicted"/>